<dbReference type="InterPro" id="IPR004223">
    <property type="entry name" value="VitB12-dep_Met_synth_activ_dom"/>
</dbReference>
<dbReference type="PROSITE" id="PS51337">
    <property type="entry name" value="B12_BINDING_NTER"/>
    <property type="match status" value="1"/>
</dbReference>
<dbReference type="InterPro" id="IPR011005">
    <property type="entry name" value="Dihydropteroate_synth-like_sf"/>
</dbReference>
<dbReference type="Gene3D" id="3.20.20.330">
    <property type="entry name" value="Homocysteine-binding-like domain"/>
    <property type="match status" value="1"/>
</dbReference>
<evidence type="ECO:0000259" key="27">
    <source>
        <dbReference type="PROSITE" id="PS51337"/>
    </source>
</evidence>
<dbReference type="InterPro" id="IPR036589">
    <property type="entry name" value="HCY_dom_sf"/>
</dbReference>
<evidence type="ECO:0000256" key="5">
    <source>
        <dbReference type="ARBA" id="ARBA00010398"/>
    </source>
</evidence>
<evidence type="ECO:0000313" key="29">
    <source>
        <dbReference type="Proteomes" id="UP001589774"/>
    </source>
</evidence>
<comment type="domain">
    <text evidence="21">Modular enzyme with four functionally distinct domains. The isolated Hcy-binding domain catalyzes methyl transfer from free methylcobalamin to homocysteine. The Hcy-binding domain in association with the pterin-binding domain catalyzes the methylation of cob(I)alamin by methyltetrahydrofolate and the methylation of homocysteine. The B12-binding domain binds the cofactor. The AdoMet activation domain binds S-adenosyl-L-methionine. Under aerobic conditions cob(I)alamin can be converted to inactive cob(II)alamin. Reductive methylation by S-adenosyl-L-methionine and flavodoxin regenerates methylcobalamin.</text>
</comment>
<dbReference type="Gene3D" id="1.10.1240.10">
    <property type="entry name" value="Methionine synthase domain"/>
    <property type="match status" value="1"/>
</dbReference>
<dbReference type="PANTHER" id="PTHR45833">
    <property type="entry name" value="METHIONINE SYNTHASE"/>
    <property type="match status" value="1"/>
</dbReference>
<dbReference type="Pfam" id="PF02574">
    <property type="entry name" value="S-methyl_trans"/>
    <property type="match status" value="1"/>
</dbReference>
<dbReference type="Pfam" id="PF02310">
    <property type="entry name" value="B12-binding"/>
    <property type="match status" value="1"/>
</dbReference>
<gene>
    <name evidence="28" type="primary">metH</name>
    <name evidence="28" type="ORF">ACFFI0_26710</name>
</gene>
<evidence type="ECO:0000256" key="16">
    <source>
        <dbReference type="ARBA" id="ARBA00023167"/>
    </source>
</evidence>
<evidence type="ECO:0000259" key="24">
    <source>
        <dbReference type="PROSITE" id="PS50972"/>
    </source>
</evidence>
<dbReference type="Proteomes" id="UP001589774">
    <property type="component" value="Unassembled WGS sequence"/>
</dbReference>
<dbReference type="InterPro" id="IPR006158">
    <property type="entry name" value="Cobalamin-bd"/>
</dbReference>
<dbReference type="EMBL" id="JBHLWO010000008">
    <property type="protein sequence ID" value="MFC0321935.1"/>
    <property type="molecule type" value="Genomic_DNA"/>
</dbReference>
<dbReference type="SUPFAM" id="SSF82282">
    <property type="entry name" value="Homocysteine S-methyltransferase"/>
    <property type="match status" value="1"/>
</dbReference>
<dbReference type="GO" id="GO:0032259">
    <property type="term" value="P:methylation"/>
    <property type="evidence" value="ECO:0007669"/>
    <property type="project" value="UniProtKB-KW"/>
</dbReference>
<comment type="function">
    <text evidence="18 21">Catalyzes the transfer of a methyl group from methyl-cobalamin to homocysteine, yielding enzyme-bound cob(I)alamin and methionine. Subsequently, remethylates the cofactor using methyltetrahydrofolate.</text>
</comment>
<dbReference type="SUPFAM" id="SSF51717">
    <property type="entry name" value="Dihydropteroate synthetase-like"/>
    <property type="match status" value="1"/>
</dbReference>
<evidence type="ECO:0000256" key="13">
    <source>
        <dbReference type="ARBA" id="ARBA00022723"/>
    </source>
</evidence>
<reference evidence="28 29" key="1">
    <citation type="submission" date="2024-09" db="EMBL/GenBank/DDBJ databases">
        <authorList>
            <person name="Sun Q."/>
            <person name="Mori K."/>
        </authorList>
    </citation>
    <scope>NUCLEOTIDE SEQUENCE [LARGE SCALE GENOMIC DNA]</scope>
    <source>
        <strain evidence="28 29">CCM 7765</strain>
    </source>
</reference>
<feature type="domain" description="AdoMet activation" evidence="25">
    <location>
        <begin position="901"/>
        <end position="1230"/>
    </location>
</feature>
<feature type="domain" description="Hcy-binding" evidence="23">
    <location>
        <begin position="1"/>
        <end position="326"/>
    </location>
</feature>
<keyword evidence="13 21" id="KW-0479">Metal-binding</keyword>
<dbReference type="CDD" id="cd00740">
    <property type="entry name" value="MeTr"/>
    <property type="match status" value="1"/>
</dbReference>
<evidence type="ECO:0000259" key="25">
    <source>
        <dbReference type="PROSITE" id="PS50974"/>
    </source>
</evidence>
<keyword evidence="17 21" id="KW-0170">Cobalt</keyword>
<feature type="domain" description="Pterin-binding" evidence="24">
    <location>
        <begin position="357"/>
        <end position="618"/>
    </location>
</feature>
<dbReference type="PROSITE" id="PS51332">
    <property type="entry name" value="B12_BINDING"/>
    <property type="match status" value="1"/>
</dbReference>
<feature type="binding site" evidence="22">
    <location>
        <position position="311"/>
    </location>
    <ligand>
        <name>Zn(2+)</name>
        <dbReference type="ChEBI" id="CHEBI:29105"/>
    </ligand>
</feature>
<dbReference type="Pfam" id="PF02607">
    <property type="entry name" value="B12-binding_2"/>
    <property type="match status" value="1"/>
</dbReference>
<dbReference type="Pfam" id="PF00809">
    <property type="entry name" value="Pterin_bind"/>
    <property type="match status" value="1"/>
</dbReference>
<feature type="binding site" evidence="22">
    <location>
        <position position="312"/>
    </location>
    <ligand>
        <name>Zn(2+)</name>
        <dbReference type="ChEBI" id="CHEBI:29105"/>
    </ligand>
</feature>
<evidence type="ECO:0000256" key="3">
    <source>
        <dbReference type="ARBA" id="ARBA00001956"/>
    </source>
</evidence>
<dbReference type="InterPro" id="IPR033706">
    <property type="entry name" value="Met_synthase_B12-bd"/>
</dbReference>
<evidence type="ECO:0000259" key="26">
    <source>
        <dbReference type="PROSITE" id="PS51332"/>
    </source>
</evidence>
<dbReference type="Gene3D" id="3.20.20.20">
    <property type="entry name" value="Dihydropteroate synthase-like"/>
    <property type="match status" value="1"/>
</dbReference>
<evidence type="ECO:0000256" key="7">
    <source>
        <dbReference type="ARBA" id="ARBA00013998"/>
    </source>
</evidence>
<evidence type="ECO:0000256" key="15">
    <source>
        <dbReference type="ARBA" id="ARBA00022833"/>
    </source>
</evidence>
<keyword evidence="11 21" id="KW-0808">Transferase</keyword>
<evidence type="ECO:0000256" key="2">
    <source>
        <dbReference type="ARBA" id="ARBA00001947"/>
    </source>
</evidence>
<dbReference type="PROSITE" id="PS50970">
    <property type="entry name" value="HCY"/>
    <property type="match status" value="1"/>
</dbReference>
<dbReference type="InterPro" id="IPR036724">
    <property type="entry name" value="Cobalamin-bd_sf"/>
</dbReference>
<keyword evidence="16 21" id="KW-0486">Methionine biosynthesis</keyword>
<dbReference type="InterPro" id="IPR003726">
    <property type="entry name" value="HCY_dom"/>
</dbReference>
<evidence type="ECO:0000256" key="8">
    <source>
        <dbReference type="ARBA" id="ARBA00022603"/>
    </source>
</evidence>
<comment type="caution">
    <text evidence="28">The sequence shown here is derived from an EMBL/GenBank/DDBJ whole genome shotgun (WGS) entry which is preliminary data.</text>
</comment>
<feature type="binding site" evidence="22">
    <location>
        <position position="248"/>
    </location>
    <ligand>
        <name>Zn(2+)</name>
        <dbReference type="ChEBI" id="CHEBI:29105"/>
    </ligand>
</feature>
<comment type="cofactor">
    <cofactor evidence="2 21 22">
        <name>Zn(2+)</name>
        <dbReference type="ChEBI" id="CHEBI:29105"/>
    </cofactor>
</comment>
<dbReference type="NCBIfam" id="NF007024">
    <property type="entry name" value="PRK09490.1"/>
    <property type="match status" value="1"/>
</dbReference>
<evidence type="ECO:0000256" key="17">
    <source>
        <dbReference type="ARBA" id="ARBA00023285"/>
    </source>
</evidence>
<dbReference type="InterPro" id="IPR000489">
    <property type="entry name" value="Pterin-binding_dom"/>
</dbReference>
<evidence type="ECO:0000256" key="10">
    <source>
        <dbReference type="ARBA" id="ARBA00022628"/>
    </source>
</evidence>
<evidence type="ECO:0000256" key="4">
    <source>
        <dbReference type="ARBA" id="ARBA00005178"/>
    </source>
</evidence>
<sequence length="1230" mass="136203">MSIREELNKRILIIDGAMGTMIQPYGLSEADFRGERFINHPCEVKGNNDLLNITQPLIIKEIHEAYLEAGADIIETNTFSSQVISMADYQMESLVYELNFEGARIAREAATQFTHKNPAKPRFVAGAIGPTNRTASLSPDVNDPGYRAVTFDDLVNAYYEQVRGLIDGGADVLLIETIFDTLNAKAAIFAIIQYENELKAAGKRSESIDIMISGTITDASGRTLSGQTVEAFLNSINHGNILSIGLNCALGAKEMRPHIEELSEKAGCYVSAYPNAGLPNEFGGYDEQPHETAHLIEDFIESGFVNIVGGCCGTTPKHIRCIADKAAKAKPRKVPKPEPFLRLSGLEPITYTPDSVFMNIGERTNVTGSPKFAKLILSGDFEAALSVARQQVEGGAQVIDVNMDEGMLDSEAAMTRFLNLIASEPDIAKLPIMVDSSKWSVIEAGLKCLQGKGIVNSISLKEGEDLFKERATTIMHYGAAVVVMAFDEVGQADSYERRIEICKRSYDILVNEVGFPPQDIIFDPNILTVATGLEEHNNYAVDFINATQWIKQNLPLAKVSGGVSNISFSFRGNNVVREAMHAAFLYHAIKAGLDMGIVNAGMLEVYEEIDPTLLTYVEDVLLNRREDATERLVEFAETVKSKDKAEVKSAEWRSGPVEERLSHALVKGIIEFLDDDVEEARLKYPRPLEVIEGPLMDGMNIVGDLFGAGKMFLPQVVKSARVMKKAVAYLLPFIEAEKAKNPSAGDRKNAGKILMATVKGDVHDIGKNIVGVVLACNNFEIIDLGVMVPSQKILDEARKHQVDIIGLSGLITPSLDEMVHVAKEAEREGFKIPIMIGGATTSRIHAAVKIAPNYSGTIVHVLDASRSVTVASNLLNPESKESYAATIRAEYDQARENHLRKKSEKKLVPIEEARAKRFQINWESYQAPKPAFLGTKVFDDFPLDDLLPYIDWTPFFHTWELRGSYPRILTDKTVGTEASKLFDDAKKLLQEIVSNKLLTAKGVIGFWPANATGDDIVLYKDEERKEILTRIHTLRQQAEKAKDQPYYALSDFIAPVGSRVNDYWGGFAVTTGIGCDELVAQYEKNYDDYNSIMVKALADRLAEAFAEKMHEMVRKEYWGYSSDEQLSNEELIKEQYAGIRPAPGYPACPEHTEKITLFNILDAEENTGIYLTESLAMHPTAAVSGFYFSHPESRYFGVGKLGKDQIEDYAKRKNETVEVVERWLGPNLGY</sequence>
<keyword evidence="10 21" id="KW-0846">Cobalamin</keyword>
<evidence type="ECO:0000256" key="18">
    <source>
        <dbReference type="ARBA" id="ARBA00025552"/>
    </source>
</evidence>
<accession>A0ABV6HSS2</accession>
<evidence type="ECO:0000256" key="6">
    <source>
        <dbReference type="ARBA" id="ARBA00012032"/>
    </source>
</evidence>
<dbReference type="CDD" id="cd02069">
    <property type="entry name" value="methionine_synthase_B12_BD"/>
    <property type="match status" value="1"/>
</dbReference>
<comment type="cofactor">
    <cofactor evidence="3 21">
        <name>methylcob(III)alamin</name>
        <dbReference type="ChEBI" id="CHEBI:28115"/>
    </cofactor>
</comment>
<dbReference type="SUPFAM" id="SSF52242">
    <property type="entry name" value="Cobalamin (vitamin B12)-binding domain"/>
    <property type="match status" value="1"/>
</dbReference>
<evidence type="ECO:0000256" key="19">
    <source>
        <dbReference type="ARBA" id="ARBA00031040"/>
    </source>
</evidence>
<evidence type="ECO:0000256" key="12">
    <source>
        <dbReference type="ARBA" id="ARBA00022691"/>
    </source>
</evidence>
<organism evidence="28 29">
    <name type="scientific">Olivibacter oleidegradans</name>
    <dbReference type="NCBI Taxonomy" id="760123"/>
    <lineage>
        <taxon>Bacteria</taxon>
        <taxon>Pseudomonadati</taxon>
        <taxon>Bacteroidota</taxon>
        <taxon>Sphingobacteriia</taxon>
        <taxon>Sphingobacteriales</taxon>
        <taxon>Sphingobacteriaceae</taxon>
        <taxon>Olivibacter</taxon>
    </lineage>
</organism>
<dbReference type="Gene3D" id="1.10.288.10">
    <property type="entry name" value="Cobalamin-dependent Methionine Synthase, domain 2"/>
    <property type="match status" value="1"/>
</dbReference>
<dbReference type="RefSeq" id="WP_130858527.1">
    <property type="nucleotide sequence ID" value="NZ_JBHLWO010000008.1"/>
</dbReference>
<name>A0ABV6HSS2_9SPHI</name>
<dbReference type="InterPro" id="IPR003759">
    <property type="entry name" value="Cbl-bd_cap"/>
</dbReference>
<comment type="pathway">
    <text evidence="4 21">Amino-acid biosynthesis; L-methionine biosynthesis via de novo pathway; L-methionine from L-homocysteine (MetH route): step 1/1.</text>
</comment>
<dbReference type="PIRSF" id="PIRSF000381">
    <property type="entry name" value="MetH"/>
    <property type="match status" value="1"/>
</dbReference>
<dbReference type="InterPro" id="IPR011822">
    <property type="entry name" value="MetH"/>
</dbReference>
<feature type="domain" description="B12-binding" evidence="26">
    <location>
        <begin position="750"/>
        <end position="885"/>
    </location>
</feature>
<keyword evidence="14" id="KW-0677">Repeat</keyword>
<evidence type="ECO:0000256" key="1">
    <source>
        <dbReference type="ARBA" id="ARBA00001700"/>
    </source>
</evidence>
<dbReference type="GO" id="GO:0008705">
    <property type="term" value="F:methionine synthase activity"/>
    <property type="evidence" value="ECO:0007669"/>
    <property type="project" value="UniProtKB-EC"/>
</dbReference>
<evidence type="ECO:0000256" key="14">
    <source>
        <dbReference type="ARBA" id="ARBA00022737"/>
    </source>
</evidence>
<evidence type="ECO:0000256" key="21">
    <source>
        <dbReference type="PIRNR" id="PIRNR000381"/>
    </source>
</evidence>
<dbReference type="Gene3D" id="3.40.50.280">
    <property type="entry name" value="Cobalamin-binding domain"/>
    <property type="match status" value="1"/>
</dbReference>
<dbReference type="SUPFAM" id="SSF47644">
    <property type="entry name" value="Methionine synthase domain"/>
    <property type="match status" value="1"/>
</dbReference>
<dbReference type="InterPro" id="IPR037010">
    <property type="entry name" value="VitB12-dep_Met_synth_activ_sf"/>
</dbReference>
<comment type="catalytic activity">
    <reaction evidence="1 21">
        <text>(6S)-5-methyl-5,6,7,8-tetrahydrofolate + L-homocysteine = (6S)-5,6,7,8-tetrahydrofolate + L-methionine</text>
        <dbReference type="Rhea" id="RHEA:11172"/>
        <dbReference type="ChEBI" id="CHEBI:18608"/>
        <dbReference type="ChEBI" id="CHEBI:57453"/>
        <dbReference type="ChEBI" id="CHEBI:57844"/>
        <dbReference type="ChEBI" id="CHEBI:58199"/>
        <dbReference type="EC" id="2.1.1.13"/>
    </reaction>
</comment>
<keyword evidence="15 21" id="KW-0862">Zinc</keyword>
<dbReference type="PROSITE" id="PS50974">
    <property type="entry name" value="ADOMET_ACTIVATION"/>
    <property type="match status" value="1"/>
</dbReference>
<keyword evidence="12 21" id="KW-0949">S-adenosyl-L-methionine</keyword>
<comment type="similarity">
    <text evidence="5">Belongs to the vitamin-B12 dependent methionine synthase family.</text>
</comment>
<protein>
    <recommendedName>
        <fullName evidence="7 20">Methionine synthase</fullName>
        <ecNumber evidence="6 20">2.1.1.13</ecNumber>
    </recommendedName>
    <alternativeName>
        <fullName evidence="19 21">5-methyltetrahydrofolate--homocysteine methyltransferase</fullName>
    </alternativeName>
</protein>
<keyword evidence="29" id="KW-1185">Reference proteome</keyword>
<keyword evidence="9 21" id="KW-0028">Amino-acid biosynthesis</keyword>
<proteinExistence type="inferred from homology"/>
<dbReference type="NCBIfam" id="TIGR02082">
    <property type="entry name" value="metH"/>
    <property type="match status" value="1"/>
</dbReference>
<dbReference type="Gene3D" id="3.10.196.10">
    <property type="entry name" value="Vitamin B12-dependent methionine synthase, activation domain"/>
    <property type="match status" value="1"/>
</dbReference>
<dbReference type="InterPro" id="IPR050554">
    <property type="entry name" value="Met_Synthase/Corrinoid"/>
</dbReference>
<dbReference type="PROSITE" id="PS50972">
    <property type="entry name" value="PTERIN_BINDING"/>
    <property type="match status" value="1"/>
</dbReference>
<evidence type="ECO:0000256" key="9">
    <source>
        <dbReference type="ARBA" id="ARBA00022605"/>
    </source>
</evidence>
<evidence type="ECO:0000256" key="22">
    <source>
        <dbReference type="PROSITE-ProRule" id="PRU00333"/>
    </source>
</evidence>
<evidence type="ECO:0000256" key="11">
    <source>
        <dbReference type="ARBA" id="ARBA00022679"/>
    </source>
</evidence>
<keyword evidence="8 21" id="KW-0489">Methyltransferase</keyword>
<evidence type="ECO:0000259" key="23">
    <source>
        <dbReference type="PROSITE" id="PS50970"/>
    </source>
</evidence>
<dbReference type="Pfam" id="PF02965">
    <property type="entry name" value="Met_synt_B12"/>
    <property type="match status" value="1"/>
</dbReference>
<evidence type="ECO:0000313" key="28">
    <source>
        <dbReference type="EMBL" id="MFC0321935.1"/>
    </source>
</evidence>
<dbReference type="SMART" id="SM01018">
    <property type="entry name" value="B12-binding_2"/>
    <property type="match status" value="1"/>
</dbReference>
<feature type="domain" description="B12-binding N-terminal" evidence="27">
    <location>
        <begin position="648"/>
        <end position="742"/>
    </location>
</feature>
<dbReference type="EC" id="2.1.1.13" evidence="6 20"/>
<dbReference type="InterPro" id="IPR036594">
    <property type="entry name" value="Meth_synthase_dom"/>
</dbReference>
<dbReference type="PANTHER" id="PTHR45833:SF1">
    <property type="entry name" value="METHIONINE SYNTHASE"/>
    <property type="match status" value="1"/>
</dbReference>
<dbReference type="SUPFAM" id="SSF56507">
    <property type="entry name" value="Methionine synthase activation domain-like"/>
    <property type="match status" value="1"/>
</dbReference>
<evidence type="ECO:0000256" key="20">
    <source>
        <dbReference type="NCBIfam" id="TIGR02082"/>
    </source>
</evidence>